<dbReference type="InterPro" id="IPR004821">
    <property type="entry name" value="Cyt_trans-like"/>
</dbReference>
<dbReference type="InterPro" id="IPR040442">
    <property type="entry name" value="Pyrv_kinase-like_dom_sf"/>
</dbReference>
<dbReference type="InterPro" id="IPR015813">
    <property type="entry name" value="Pyrv/PenolPyrv_kinase-like_dom"/>
</dbReference>
<name>A0A0F9TP20_9ZZZZ</name>
<dbReference type="PANTHER" id="PTHR42905">
    <property type="entry name" value="PHOSPHOENOLPYRUVATE CARBOXYLASE"/>
    <property type="match status" value="1"/>
</dbReference>
<protein>
    <recommendedName>
        <fullName evidence="2">Cytidyltransferase-like domain-containing protein</fullName>
    </recommendedName>
</protein>
<dbReference type="AlphaFoldDB" id="A0A0F9TP20"/>
<reference evidence="3" key="1">
    <citation type="journal article" date="2015" name="Nature">
        <title>Complex archaea that bridge the gap between prokaryotes and eukaryotes.</title>
        <authorList>
            <person name="Spang A."/>
            <person name="Saw J.H."/>
            <person name="Jorgensen S.L."/>
            <person name="Zaremba-Niedzwiedzka K."/>
            <person name="Martijn J."/>
            <person name="Lind A.E."/>
            <person name="van Eijk R."/>
            <person name="Schleper C."/>
            <person name="Guy L."/>
            <person name="Ettema T.J."/>
        </authorList>
    </citation>
    <scope>NUCLEOTIDE SEQUENCE</scope>
</reference>
<organism evidence="3">
    <name type="scientific">marine sediment metagenome</name>
    <dbReference type="NCBI Taxonomy" id="412755"/>
    <lineage>
        <taxon>unclassified sequences</taxon>
        <taxon>metagenomes</taxon>
        <taxon>ecological metagenomes</taxon>
    </lineage>
</organism>
<dbReference type="Gene3D" id="3.20.20.60">
    <property type="entry name" value="Phosphoenolpyruvate-binding domains"/>
    <property type="match status" value="1"/>
</dbReference>
<proteinExistence type="inferred from homology"/>
<sequence length="418" mass="46906">MRVVYATMAGDLFHRGHLEFIKKLQAEGDYIIIGLHPDDVITKYKRKPIIKFEDRQKIIESIEGVAKVVEDCMDYRTPKMLDNILTYKVDVLVHAGNWLPPLYSKVRELGLCEVKEVPYYPYTSTTRLIQKIREKNTLKSALNKNEKLVVVSANDAITAKLVEEFGFDGIWVSSFESSANMGLVDNETINLTDMVNTVRPIVNSTNLPVIVDADTGYGDTEQVVRAVRELENAGASAICIEDNVYPKTNSLWGGKKAIATMENHGNKIIAAVNARVSSSFCIIARTEALIRDYGMDEAIKRANYYADCGADILLLHTRDATGREALSVPKKLNRGIPLIIIPTKFPHLTNSELFNTGYSIIIYANQTLRSKIFGIKQMLKVLKTEQNGKAIENCICSLEDFRSLTPIEATKQRMSNYE</sequence>
<dbReference type="GO" id="GO:0003824">
    <property type="term" value="F:catalytic activity"/>
    <property type="evidence" value="ECO:0007669"/>
    <property type="project" value="InterPro"/>
</dbReference>
<feature type="domain" description="Cytidyltransferase-like" evidence="2">
    <location>
        <begin position="11"/>
        <end position="108"/>
    </location>
</feature>
<evidence type="ECO:0000256" key="1">
    <source>
        <dbReference type="ARBA" id="ARBA00038455"/>
    </source>
</evidence>
<dbReference type="Pfam" id="PF13714">
    <property type="entry name" value="PEP_mutase"/>
    <property type="match status" value="1"/>
</dbReference>
<dbReference type="PANTHER" id="PTHR42905:SF7">
    <property type="entry name" value="PHOSPHOENOLPYRUVATE PHOSPHOMUTASE"/>
    <property type="match status" value="1"/>
</dbReference>
<dbReference type="EMBL" id="LAZR01000195">
    <property type="protein sequence ID" value="KKN82800.1"/>
    <property type="molecule type" value="Genomic_DNA"/>
</dbReference>
<dbReference type="InterPro" id="IPR014729">
    <property type="entry name" value="Rossmann-like_a/b/a_fold"/>
</dbReference>
<dbReference type="SUPFAM" id="SSF51621">
    <property type="entry name" value="Phosphoenolpyruvate/pyruvate domain"/>
    <property type="match status" value="1"/>
</dbReference>
<comment type="caution">
    <text evidence="3">The sequence shown here is derived from an EMBL/GenBank/DDBJ whole genome shotgun (WGS) entry which is preliminary data.</text>
</comment>
<evidence type="ECO:0000259" key="2">
    <source>
        <dbReference type="Pfam" id="PF01467"/>
    </source>
</evidence>
<dbReference type="InterPro" id="IPR039556">
    <property type="entry name" value="ICL/PEPM"/>
</dbReference>
<accession>A0A0F9TP20</accession>
<dbReference type="NCBIfam" id="TIGR00125">
    <property type="entry name" value="cyt_tran_rel"/>
    <property type="match status" value="1"/>
</dbReference>
<dbReference type="CDD" id="cd00377">
    <property type="entry name" value="ICL_PEPM"/>
    <property type="match status" value="1"/>
</dbReference>
<gene>
    <name evidence="3" type="ORF">LCGC14_0306240</name>
</gene>
<dbReference type="SUPFAM" id="SSF52374">
    <property type="entry name" value="Nucleotidylyl transferase"/>
    <property type="match status" value="1"/>
</dbReference>
<evidence type="ECO:0000313" key="3">
    <source>
        <dbReference type="EMBL" id="KKN82800.1"/>
    </source>
</evidence>
<dbReference type="Pfam" id="PF01467">
    <property type="entry name" value="CTP_transf_like"/>
    <property type="match status" value="1"/>
</dbReference>
<dbReference type="Gene3D" id="3.40.50.620">
    <property type="entry name" value="HUPs"/>
    <property type="match status" value="1"/>
</dbReference>
<comment type="similarity">
    <text evidence="1">Belongs to the isocitrate lyase/PEP mutase superfamily. PEP mutase family.</text>
</comment>